<reference evidence="7 8" key="1">
    <citation type="submission" date="2019-08" db="EMBL/GenBank/DDBJ databases">
        <title>Draft genome sequence of Ulvibacter marinus type strain NBRC 109484.</title>
        <authorList>
            <person name="Kawano K."/>
            <person name="Ushijima N."/>
            <person name="Kihara M."/>
            <person name="Itoh H."/>
        </authorList>
    </citation>
    <scope>NUCLEOTIDE SEQUENCE [LARGE SCALE GENOMIC DNA]</scope>
    <source>
        <strain evidence="7 8">NBRC 109484</strain>
    </source>
</reference>
<dbReference type="OrthoDB" id="9787568at2"/>
<accession>A0A5J4ISD9</accession>
<evidence type="ECO:0000256" key="2">
    <source>
        <dbReference type="ARBA" id="ARBA00022814"/>
    </source>
</evidence>
<evidence type="ECO:0000256" key="5">
    <source>
        <dbReference type="ARBA" id="ARBA00023163"/>
    </source>
</evidence>
<dbReference type="AlphaFoldDB" id="A0A5J4ISD9"/>
<evidence type="ECO:0000313" key="7">
    <source>
        <dbReference type="EMBL" id="GER60905.1"/>
    </source>
</evidence>
<keyword evidence="2" id="KW-0889">Transcription antitermination</keyword>
<dbReference type="InterPro" id="IPR011605">
    <property type="entry name" value="NusB_fam"/>
</dbReference>
<comment type="caution">
    <text evidence="7">The sequence shown here is derived from an EMBL/GenBank/DDBJ whole genome shotgun (WGS) entry which is preliminary data.</text>
</comment>
<evidence type="ECO:0000256" key="3">
    <source>
        <dbReference type="ARBA" id="ARBA00022884"/>
    </source>
</evidence>
<dbReference type="GO" id="GO:0003723">
    <property type="term" value="F:RNA binding"/>
    <property type="evidence" value="ECO:0007669"/>
    <property type="project" value="UniProtKB-KW"/>
</dbReference>
<evidence type="ECO:0000259" key="6">
    <source>
        <dbReference type="Pfam" id="PF01029"/>
    </source>
</evidence>
<sequence>MLTRRHIRVKVLQSIYALRQSNNPDLDKQEKFMFYSIEQMLDLYALTLQLLVEMRLAEEKFLKTSQKKHLATEQERNYSRSFLDNKALDLIEHSEPLNTFVENRNINYWKQDDEYVTILLKELRSQKFFKEYLKNTETTFEDDRDFLVKVFKRVIAPNEKYYEYLEDKRMTWVDDFPIVNTAIVKSLGKISEKNADALVLPELYKNEDDREYAQQLLRKTILNDEKLAGAIEGKTPNWDQDRIAELDMIILKMGISEFLYFPSIPVRATINEYLEIAKEYSTPKSSIFINGILDKLVKELTESEKIKKVGRGLR</sequence>
<dbReference type="GO" id="GO:0006353">
    <property type="term" value="P:DNA-templated transcription termination"/>
    <property type="evidence" value="ECO:0007669"/>
    <property type="project" value="InterPro"/>
</dbReference>
<dbReference type="GO" id="GO:0031564">
    <property type="term" value="P:transcription antitermination"/>
    <property type="evidence" value="ECO:0007669"/>
    <property type="project" value="UniProtKB-KW"/>
</dbReference>
<proteinExistence type="inferred from homology"/>
<dbReference type="Proteomes" id="UP000326509">
    <property type="component" value="Unassembled WGS sequence"/>
</dbReference>
<evidence type="ECO:0000313" key="8">
    <source>
        <dbReference type="Proteomes" id="UP000326509"/>
    </source>
</evidence>
<dbReference type="InterPro" id="IPR006027">
    <property type="entry name" value="NusB_RsmB_TIM44"/>
</dbReference>
<dbReference type="GO" id="GO:0005829">
    <property type="term" value="C:cytosol"/>
    <property type="evidence" value="ECO:0007669"/>
    <property type="project" value="TreeGrafter"/>
</dbReference>
<dbReference type="InterPro" id="IPR035926">
    <property type="entry name" value="NusB-like_sf"/>
</dbReference>
<evidence type="ECO:0000256" key="1">
    <source>
        <dbReference type="ARBA" id="ARBA00005952"/>
    </source>
</evidence>
<keyword evidence="3" id="KW-0694">RNA-binding</keyword>
<keyword evidence="8" id="KW-1185">Reference proteome</keyword>
<organism evidence="7 8">
    <name type="scientific">Patiriisocius marinus</name>
    <dbReference type="NCBI Taxonomy" id="1397112"/>
    <lineage>
        <taxon>Bacteria</taxon>
        <taxon>Pseudomonadati</taxon>
        <taxon>Bacteroidota</taxon>
        <taxon>Flavobacteriia</taxon>
        <taxon>Flavobacteriales</taxon>
        <taxon>Flavobacteriaceae</taxon>
        <taxon>Patiriisocius</taxon>
    </lineage>
</organism>
<dbReference type="SUPFAM" id="SSF48013">
    <property type="entry name" value="NusB-like"/>
    <property type="match status" value="1"/>
</dbReference>
<keyword evidence="5" id="KW-0804">Transcription</keyword>
<evidence type="ECO:0000256" key="4">
    <source>
        <dbReference type="ARBA" id="ARBA00023015"/>
    </source>
</evidence>
<dbReference type="NCBIfam" id="TIGR01951">
    <property type="entry name" value="nusB"/>
    <property type="match status" value="1"/>
</dbReference>
<feature type="domain" description="NusB/RsmB/TIM44" evidence="6">
    <location>
        <begin position="202"/>
        <end position="298"/>
    </location>
</feature>
<dbReference type="PANTHER" id="PTHR11078:SF3">
    <property type="entry name" value="ANTITERMINATION NUSB DOMAIN-CONTAINING PROTEIN"/>
    <property type="match status" value="1"/>
</dbReference>
<dbReference type="RefSeq" id="WP_151675333.1">
    <property type="nucleotide sequence ID" value="NZ_BKCG01000012.1"/>
</dbReference>
<keyword evidence="4" id="KW-0805">Transcription regulation</keyword>
<name>A0A5J4ISD9_9FLAO</name>
<protein>
    <submittedName>
        <fullName evidence="7">N utilization substance protein B</fullName>
    </submittedName>
</protein>
<dbReference type="EMBL" id="BKCG01000012">
    <property type="protein sequence ID" value="GER60905.1"/>
    <property type="molecule type" value="Genomic_DNA"/>
</dbReference>
<dbReference type="Pfam" id="PF01029">
    <property type="entry name" value="NusB"/>
    <property type="match status" value="1"/>
</dbReference>
<dbReference type="PANTHER" id="PTHR11078">
    <property type="entry name" value="N UTILIZATION SUBSTANCE PROTEIN B-RELATED"/>
    <property type="match status" value="1"/>
</dbReference>
<dbReference type="Gene3D" id="1.10.940.10">
    <property type="entry name" value="NusB-like"/>
    <property type="match status" value="1"/>
</dbReference>
<gene>
    <name evidence="7" type="primary">nusB</name>
    <name evidence="7" type="ORF">ULMA_30130</name>
</gene>
<comment type="similarity">
    <text evidence="1">Belongs to the NusB family.</text>
</comment>